<dbReference type="RefSeq" id="WP_058225030.1">
    <property type="nucleotide sequence ID" value="NZ_LKLS01000138.1"/>
</dbReference>
<evidence type="ECO:0000313" key="2">
    <source>
        <dbReference type="Proteomes" id="UP000053612"/>
    </source>
</evidence>
<organism evidence="1 2">
    <name type="scientific">Lactococcus lactis subsp. lactis</name>
    <name type="common">Streptococcus lactis</name>
    <dbReference type="NCBI Taxonomy" id="1360"/>
    <lineage>
        <taxon>Bacteria</taxon>
        <taxon>Bacillati</taxon>
        <taxon>Bacillota</taxon>
        <taxon>Bacilli</taxon>
        <taxon>Lactobacillales</taxon>
        <taxon>Streptococcaceae</taxon>
        <taxon>Lactococcus</taxon>
    </lineage>
</organism>
<name>A0A0V8DVM2_LACLL</name>
<dbReference type="Proteomes" id="UP000053612">
    <property type="component" value="Unassembled WGS sequence"/>
</dbReference>
<reference evidence="2" key="1">
    <citation type="submission" date="2015-10" db="EMBL/GenBank/DDBJ databases">
        <title>Draft Genome Sequences of 11 Lactococcus lactis subspecies cremoris strains.</title>
        <authorList>
            <person name="Wels M."/>
            <person name="Backus L."/>
            <person name="Boekhorst J."/>
            <person name="Dijkstra A."/>
            <person name="Beerthuizen M."/>
            <person name="Kelly W."/>
            <person name="Siezen R."/>
            <person name="Bachmann H."/>
            <person name="Van Hijum S."/>
        </authorList>
    </citation>
    <scope>NUCLEOTIDE SEQUENCE [LARGE SCALE GENOMIC DNA]</scope>
    <source>
        <strain evidence="2">LMG9449</strain>
    </source>
</reference>
<comment type="caution">
    <text evidence="1">The sequence shown here is derived from an EMBL/GenBank/DDBJ whole genome shotgun (WGS) entry which is preliminary data.</text>
</comment>
<dbReference type="EMBL" id="LKLS01000138">
    <property type="protein sequence ID" value="KSU17361.1"/>
    <property type="molecule type" value="Genomic_DNA"/>
</dbReference>
<protein>
    <submittedName>
        <fullName evidence="1">Uncharacterized protein</fullName>
    </submittedName>
</protein>
<dbReference type="AlphaFoldDB" id="A0A0V8DVM2"/>
<sequence>MRAKYGNSVVEIWKIDPQNINENWVKQAFEDQIIWWNMSDKKVLMVNNAGNALTGILPKMKIVGLSVSMGVEGWYLVKSVDNNYKVIDEKHFKKEYSLF</sequence>
<evidence type="ECO:0000313" key="1">
    <source>
        <dbReference type="EMBL" id="KSU17361.1"/>
    </source>
</evidence>
<accession>A0A0V8DVM2</accession>
<gene>
    <name evidence="1" type="ORF">LMG9449_1685</name>
</gene>
<proteinExistence type="predicted"/>
<dbReference type="PATRIC" id="fig|1360.109.peg.785"/>